<evidence type="ECO:0000259" key="2">
    <source>
        <dbReference type="SMART" id="SM00943"/>
    </source>
</evidence>
<evidence type="ECO:0000313" key="3">
    <source>
        <dbReference type="EMBL" id="GAF94460.1"/>
    </source>
</evidence>
<gene>
    <name evidence="3" type="ORF">S01H1_31966</name>
</gene>
<dbReference type="AlphaFoldDB" id="X0V1G2"/>
<sequence>MDAALRYAARGWPVLPLHGIRDRGCTCGRPDCSSPGKHPRTARGLKDATTDNQRIKAWWQQWPDANVGVATGNTSGLVVLDVDPRNGGDDILDDLLAAHGPLPETIESVTGGGGRHLFFKHPGGLIRTRPNALGRGLDLKADGGYIVAPPSLHANGRRYEWELSSDPKDVAVADCPGWLLDSAVAE</sequence>
<proteinExistence type="predicted"/>
<name>X0V1G2_9ZZZZ</name>
<dbReference type="InterPro" id="IPR015330">
    <property type="entry name" value="DNA_primase/pol_bifunc_N"/>
</dbReference>
<dbReference type="GO" id="GO:0016787">
    <property type="term" value="F:hydrolase activity"/>
    <property type="evidence" value="ECO:0007669"/>
    <property type="project" value="UniProtKB-KW"/>
</dbReference>
<keyword evidence="1" id="KW-0378">Hydrolase</keyword>
<dbReference type="CDD" id="cd04859">
    <property type="entry name" value="Prim_Pol"/>
    <property type="match status" value="1"/>
</dbReference>
<comment type="caution">
    <text evidence="3">The sequence shown here is derived from an EMBL/GenBank/DDBJ whole genome shotgun (WGS) entry which is preliminary data.</text>
</comment>
<dbReference type="SUPFAM" id="SSF56747">
    <property type="entry name" value="Prim-pol domain"/>
    <property type="match status" value="1"/>
</dbReference>
<protein>
    <recommendedName>
        <fullName evidence="2">DNA primase/polymerase bifunctional N-terminal domain-containing protein</fullName>
    </recommendedName>
</protein>
<dbReference type="EMBL" id="BARS01019760">
    <property type="protein sequence ID" value="GAF94460.1"/>
    <property type="molecule type" value="Genomic_DNA"/>
</dbReference>
<dbReference type="Pfam" id="PF09250">
    <property type="entry name" value="Prim-Pol"/>
    <property type="match status" value="1"/>
</dbReference>
<dbReference type="PANTHER" id="PTHR35372">
    <property type="entry name" value="ATP BINDING PROTEIN-RELATED"/>
    <property type="match status" value="1"/>
</dbReference>
<reference evidence="3" key="1">
    <citation type="journal article" date="2014" name="Front. Microbiol.">
        <title>High frequency of phylogenetically diverse reductive dehalogenase-homologous genes in deep subseafloor sedimentary metagenomes.</title>
        <authorList>
            <person name="Kawai M."/>
            <person name="Futagami T."/>
            <person name="Toyoda A."/>
            <person name="Takaki Y."/>
            <person name="Nishi S."/>
            <person name="Hori S."/>
            <person name="Arai W."/>
            <person name="Tsubouchi T."/>
            <person name="Morono Y."/>
            <person name="Uchiyama I."/>
            <person name="Ito T."/>
            <person name="Fujiyama A."/>
            <person name="Inagaki F."/>
            <person name="Takami H."/>
        </authorList>
    </citation>
    <scope>NUCLEOTIDE SEQUENCE</scope>
    <source>
        <strain evidence="3">Expedition CK06-06</strain>
    </source>
</reference>
<accession>X0V1G2</accession>
<feature type="non-terminal residue" evidence="3">
    <location>
        <position position="186"/>
    </location>
</feature>
<organism evidence="3">
    <name type="scientific">marine sediment metagenome</name>
    <dbReference type="NCBI Taxonomy" id="412755"/>
    <lineage>
        <taxon>unclassified sequences</taxon>
        <taxon>metagenomes</taxon>
        <taxon>ecological metagenomes</taxon>
    </lineage>
</organism>
<feature type="domain" description="DNA primase/polymerase bifunctional N-terminal" evidence="2">
    <location>
        <begin position="4"/>
        <end position="179"/>
    </location>
</feature>
<dbReference type="SMART" id="SM00943">
    <property type="entry name" value="Prim-Pol"/>
    <property type="match status" value="1"/>
</dbReference>
<evidence type="ECO:0000256" key="1">
    <source>
        <dbReference type="ARBA" id="ARBA00022801"/>
    </source>
</evidence>
<dbReference type="PANTHER" id="PTHR35372:SF2">
    <property type="entry name" value="SF3 HELICASE DOMAIN-CONTAINING PROTEIN"/>
    <property type="match status" value="1"/>
</dbReference>
<dbReference type="InterPro" id="IPR051620">
    <property type="entry name" value="ORF904-like_C"/>
</dbReference>